<comment type="caution">
    <text evidence="2">The sequence shown here is derived from an EMBL/GenBank/DDBJ whole genome shotgun (WGS) entry which is preliminary data.</text>
</comment>
<dbReference type="EMBL" id="ACGX02000007">
    <property type="protein sequence ID" value="EGC14467.1"/>
    <property type="molecule type" value="Genomic_DNA"/>
</dbReference>
<reference evidence="2 3" key="1">
    <citation type="submission" date="2011-01" db="EMBL/GenBank/DDBJ databases">
        <authorList>
            <person name="Muzny D."/>
            <person name="Qin X."/>
            <person name="Buhay C."/>
            <person name="Dugan-Rocha S."/>
            <person name="Ding Y."/>
            <person name="Chen G."/>
            <person name="Hawes A."/>
            <person name="Holder M."/>
            <person name="Jhangiani S."/>
            <person name="Johnson A."/>
            <person name="Khan Z."/>
            <person name="Li Z."/>
            <person name="Liu W."/>
            <person name="Liu X."/>
            <person name="Perez L."/>
            <person name="Shen H."/>
            <person name="Wang Q."/>
            <person name="Watt J."/>
            <person name="Xi L."/>
            <person name="Xin Y."/>
            <person name="Zhou J."/>
            <person name="Deng J."/>
            <person name="Jiang H."/>
            <person name="Liu Y."/>
            <person name="Qu J."/>
            <person name="Song X.-Z."/>
            <person name="Zhang L."/>
            <person name="Villasana D."/>
            <person name="Johnson A."/>
            <person name="Liu J."/>
            <person name="Liyanage D."/>
            <person name="Lorensuhewa L."/>
            <person name="Robinson T."/>
            <person name="Song A."/>
            <person name="Song B.-B."/>
            <person name="Dinh H."/>
            <person name="Thornton R."/>
            <person name="Coyle M."/>
            <person name="Francisco L."/>
            <person name="Jackson L."/>
            <person name="Javaid M."/>
            <person name="Korchina V."/>
            <person name="Kovar C."/>
            <person name="Mata R."/>
            <person name="Mathew T."/>
            <person name="Ngo R."/>
            <person name="Nguyen L."/>
            <person name="Nguyen N."/>
            <person name="Okwuonu G."/>
            <person name="Ongeri F."/>
            <person name="Pham C."/>
            <person name="Simmons D."/>
            <person name="Wilczek-Boney K."/>
            <person name="Hale W."/>
            <person name="Jakkamsetti A."/>
            <person name="Pham P."/>
            <person name="Ruth R."/>
            <person name="San Lucas F."/>
            <person name="Warren J."/>
            <person name="Zhang J."/>
            <person name="Zhao Z."/>
            <person name="Zhou C."/>
            <person name="Zhu D."/>
            <person name="Lee S."/>
            <person name="Bess C."/>
            <person name="Blankenburg K."/>
            <person name="Forbes L."/>
            <person name="Fu Q."/>
            <person name="Gubbala S."/>
            <person name="Hirani K."/>
            <person name="Jayaseelan J.C."/>
            <person name="Lara F."/>
            <person name="Munidasa M."/>
            <person name="Palculict T."/>
            <person name="Patil S."/>
            <person name="Pu L.-L."/>
            <person name="Saada N."/>
            <person name="Tang L."/>
            <person name="Weissenberger G."/>
            <person name="Zhu Y."/>
            <person name="Hemphill L."/>
            <person name="Shang Y."/>
            <person name="Youmans B."/>
            <person name="Ayvaz T."/>
            <person name="Ross M."/>
            <person name="Santibanez J."/>
            <person name="Aqrawi P."/>
            <person name="Gross S."/>
            <person name="Joshi V."/>
            <person name="Fowler G."/>
            <person name="Nazareth L."/>
            <person name="Reid J."/>
            <person name="Worley K."/>
            <person name="Petrosino J."/>
            <person name="Highlander S."/>
            <person name="Gibbs R."/>
        </authorList>
    </citation>
    <scope>NUCLEOTIDE SEQUENCE [LARGE SCALE GENOMIC DNA]</scope>
    <source>
        <strain evidence="2 3">MM4-1A</strain>
    </source>
</reference>
<sequence length="97" mass="11298">MLVRFFQHNFPWPNLDDKSRKQISKTAQGILDARKLYPDSSLADLYDPLTMPVEFRKAHEANDKAVLKAYGLKPSATEQEIVQHLFEMYEKLTSKEK</sequence>
<evidence type="ECO:0000313" key="3">
    <source>
        <dbReference type="Proteomes" id="UP000004335"/>
    </source>
</evidence>
<evidence type="ECO:0000313" key="2">
    <source>
        <dbReference type="EMBL" id="EGC14467.1"/>
    </source>
</evidence>
<proteinExistence type="predicted"/>
<dbReference type="Pfam" id="PF20467">
    <property type="entry name" value="MmeI_C"/>
    <property type="match status" value="1"/>
</dbReference>
<protein>
    <recommendedName>
        <fullName evidence="1">MmeI-like C-terminal domain-containing protein</fullName>
    </recommendedName>
</protein>
<accession>A0A828RCX5</accession>
<name>A0A828RCX5_LIMRT</name>
<evidence type="ECO:0000259" key="1">
    <source>
        <dbReference type="Pfam" id="PF20467"/>
    </source>
</evidence>
<gene>
    <name evidence="2" type="ORF">HMPREF0536_11604</name>
</gene>
<organism evidence="2 3">
    <name type="scientific">Limosilactobacillus reuteri MM4-1A</name>
    <dbReference type="NCBI Taxonomy" id="548485"/>
    <lineage>
        <taxon>Bacteria</taxon>
        <taxon>Bacillati</taxon>
        <taxon>Bacillota</taxon>
        <taxon>Bacilli</taxon>
        <taxon>Lactobacillales</taxon>
        <taxon>Lactobacillaceae</taxon>
        <taxon>Limosilactobacillus</taxon>
    </lineage>
</organism>
<feature type="domain" description="MmeI-like C-terminal" evidence="1">
    <location>
        <begin position="16"/>
        <end position="94"/>
    </location>
</feature>
<dbReference type="InterPro" id="IPR046818">
    <property type="entry name" value="MmeI_C"/>
</dbReference>
<dbReference type="AlphaFoldDB" id="A0A828RCX5"/>
<dbReference type="Proteomes" id="UP000004335">
    <property type="component" value="Unassembled WGS sequence"/>
</dbReference>